<dbReference type="AlphaFoldDB" id="A0A0Q0RH58"/>
<keyword evidence="6" id="KW-1185">Reference proteome</keyword>
<feature type="domain" description="Glycosyltransferase subfamily 4-like N-terminal" evidence="3">
    <location>
        <begin position="99"/>
        <end position="193"/>
    </location>
</feature>
<protein>
    <submittedName>
        <fullName evidence="5">Glycosyl transferase</fullName>
    </submittedName>
</protein>
<evidence type="ECO:0000313" key="7">
    <source>
        <dbReference type="Proteomes" id="UP000050515"/>
    </source>
</evidence>
<keyword evidence="1 5" id="KW-0808">Transferase</keyword>
<dbReference type="CDD" id="cd03801">
    <property type="entry name" value="GT4_PimA-like"/>
    <property type="match status" value="1"/>
</dbReference>
<evidence type="ECO:0000313" key="5">
    <source>
        <dbReference type="EMBL" id="KQB34578.1"/>
    </source>
</evidence>
<evidence type="ECO:0000313" key="4">
    <source>
        <dbReference type="EMBL" id="KPV44205.1"/>
    </source>
</evidence>
<feature type="domain" description="Glycosyl transferase family 1" evidence="2">
    <location>
        <begin position="208"/>
        <end position="358"/>
    </location>
</feature>
<dbReference type="PATRIC" id="fig|507754.4.peg.1055"/>
<sequence length="380" mass="44335">MRISVIGWELPPAFSGGLGVHTINIFSIINKIFDVTLYIPDVSGLYPYYPFRVKRVKTNYKINEKNIRNESYYTGFDGIKFHDFNEKIKYYNEMVVDQFDPETDIIHCHDWITFEAGIELKERYNKPLVITVHSTEIDRSGNFFPQKYIMDIERRGIKYADRIIAVSEYTQKMIIKYYNADPKKIYVVHNGIDNTFINMPQKSYDLYRNVLYFGRITTQKGPRFFLNAAYRVIKKFPDIKFTFAGTGDQEPEMRRITGELGINKNVIFRGFVSFNEQIYYYKNSDVFLLPAVSEPFGMSVIEAMSTGTPAIISYTTGVGEALHNVFRSDYWDTELLSEYIISMLLHRGLRETMGINGQIEARKFTWESAAIKTMEVYRSI</sequence>
<reference evidence="4 7" key="1">
    <citation type="submission" date="2015-09" db="EMBL/GenBank/DDBJ databases">
        <title>Draft genome sequence of Acidiplasma aeolicum DSM 18409.</title>
        <authorList>
            <person name="Hemp J."/>
        </authorList>
    </citation>
    <scope>NUCLEOTIDE SEQUENCE [LARGE SCALE GENOMIC DNA]</scope>
    <source>
        <strain evidence="4 7">V</strain>
    </source>
</reference>
<dbReference type="InterPro" id="IPR001296">
    <property type="entry name" value="Glyco_trans_1"/>
</dbReference>
<comment type="caution">
    <text evidence="5">The sequence shown here is derived from an EMBL/GenBank/DDBJ whole genome shotgun (WGS) entry which is preliminary data.</text>
</comment>
<name>A0A0Q0RH58_9ARCH</name>
<dbReference type="InterPro" id="IPR028098">
    <property type="entry name" value="Glyco_trans_4-like_N"/>
</dbReference>
<dbReference type="Pfam" id="PF00534">
    <property type="entry name" value="Glycos_transf_1"/>
    <property type="match status" value="1"/>
</dbReference>
<dbReference type="GO" id="GO:0016757">
    <property type="term" value="F:glycosyltransferase activity"/>
    <property type="evidence" value="ECO:0007669"/>
    <property type="project" value="InterPro"/>
</dbReference>
<dbReference type="PANTHER" id="PTHR46401">
    <property type="entry name" value="GLYCOSYLTRANSFERASE WBBK-RELATED"/>
    <property type="match status" value="1"/>
</dbReference>
<dbReference type="EMBL" id="LKBG01000231">
    <property type="protein sequence ID" value="KQB34578.1"/>
    <property type="molecule type" value="Genomic_DNA"/>
</dbReference>
<accession>A0A0Q0RH58</accession>
<dbReference type="PANTHER" id="PTHR46401:SF2">
    <property type="entry name" value="GLYCOSYLTRANSFERASE WBBK-RELATED"/>
    <property type="match status" value="1"/>
</dbReference>
<dbReference type="Gene3D" id="3.40.50.2000">
    <property type="entry name" value="Glycogen Phosphorylase B"/>
    <property type="match status" value="2"/>
</dbReference>
<reference evidence="5 6" key="2">
    <citation type="submission" date="2015-09" db="EMBL/GenBank/DDBJ databases">
        <title>Heavy metals and arsenic resistance mechanisms in polyextremophilic archaea of the family Ferroplasmaceae.</title>
        <authorList>
            <person name="Bulaev A.G."/>
            <person name="Kanygina A.V."/>
        </authorList>
    </citation>
    <scope>NUCLEOTIDE SEQUENCE [LARGE SCALE GENOMIC DNA]</scope>
    <source>
        <strain evidence="5 6">VT</strain>
    </source>
</reference>
<dbReference type="Proteomes" id="UP000050320">
    <property type="component" value="Unassembled WGS sequence"/>
</dbReference>
<dbReference type="EMBL" id="LJCQ01000426">
    <property type="protein sequence ID" value="KPV44205.1"/>
    <property type="molecule type" value="Genomic_DNA"/>
</dbReference>
<dbReference type="OrthoDB" id="132546at2157"/>
<dbReference type="Proteomes" id="UP000050515">
    <property type="component" value="Unassembled WGS sequence"/>
</dbReference>
<evidence type="ECO:0000313" key="6">
    <source>
        <dbReference type="Proteomes" id="UP000050320"/>
    </source>
</evidence>
<evidence type="ECO:0000259" key="2">
    <source>
        <dbReference type="Pfam" id="PF00534"/>
    </source>
</evidence>
<organism evidence="5 6">
    <name type="scientific">Acidiplasma aeolicum</name>
    <dbReference type="NCBI Taxonomy" id="507754"/>
    <lineage>
        <taxon>Archaea</taxon>
        <taxon>Methanobacteriati</taxon>
        <taxon>Thermoplasmatota</taxon>
        <taxon>Thermoplasmata</taxon>
        <taxon>Thermoplasmatales</taxon>
        <taxon>Ferroplasmaceae</taxon>
        <taxon>Acidiplasma</taxon>
    </lineage>
</organism>
<dbReference type="Pfam" id="PF13439">
    <property type="entry name" value="Glyco_transf_4"/>
    <property type="match status" value="1"/>
</dbReference>
<dbReference type="RefSeq" id="WP_054964541.1">
    <property type="nucleotide sequence ID" value="NZ_LJCQ01000426.1"/>
</dbReference>
<gene>
    <name evidence="5" type="ORF">AOG54_00860</name>
    <name evidence="4" type="ORF">SE19_08830</name>
</gene>
<proteinExistence type="predicted"/>
<dbReference type="SUPFAM" id="SSF53756">
    <property type="entry name" value="UDP-Glycosyltransferase/glycogen phosphorylase"/>
    <property type="match status" value="1"/>
</dbReference>
<evidence type="ECO:0000256" key="1">
    <source>
        <dbReference type="ARBA" id="ARBA00022679"/>
    </source>
</evidence>
<evidence type="ECO:0000259" key="3">
    <source>
        <dbReference type="Pfam" id="PF13439"/>
    </source>
</evidence>